<organism evidence="2">
    <name type="scientific">Homo sapiens</name>
    <name type="common">Human</name>
    <dbReference type="NCBI Taxonomy" id="9606"/>
    <lineage>
        <taxon>Eukaryota</taxon>
        <taxon>Metazoa</taxon>
        <taxon>Chordata</taxon>
        <taxon>Craniata</taxon>
        <taxon>Vertebrata</taxon>
        <taxon>Euteleostomi</taxon>
        <taxon>Mammalia</taxon>
        <taxon>Eutheria</taxon>
        <taxon>Euarchontoglires</taxon>
        <taxon>Primates</taxon>
        <taxon>Haplorrhini</taxon>
        <taxon>Catarrhini</taxon>
        <taxon>Hominidae</taxon>
        <taxon>Homo</taxon>
    </lineage>
</organism>
<reference evidence="2" key="1">
    <citation type="submission" date="1998-07" db="EMBL/GenBank/DDBJ databases">
        <title>Human galanin related peptide gene.</title>
        <authorList>
            <person name="Song H."/>
            <person name="Peng Y."/>
            <person name="Zhou J."/>
            <person name="Huang Q."/>
            <person name="Dai M."/>
            <person name="Mao Y."/>
            <person name="Yu Y."/>
            <person name="Xu X."/>
            <person name="Luo M."/>
            <person name="Hu R."/>
            <person name="Chen J."/>
        </authorList>
    </citation>
    <scope>NUCLEOTIDE SEQUENCE</scope>
    <source>
        <tissue evidence="2">Pituitary</tissue>
    </source>
</reference>
<dbReference type="AlphaFoldDB" id="Q9Y2S1"/>
<keyword evidence="1" id="KW-1133">Transmembrane helix</keyword>
<accession>Q9Y2S1</accession>
<name>Q9Y2S1_HUMAN</name>
<keyword evidence="1" id="KW-0812">Transmembrane</keyword>
<dbReference type="EMBL" id="AF077047">
    <property type="protein sequence ID" value="AAD27780.1"/>
    <property type="molecule type" value="mRNA"/>
</dbReference>
<evidence type="ECO:0000256" key="1">
    <source>
        <dbReference type="SAM" id="Phobius"/>
    </source>
</evidence>
<sequence>MCRGCNSLMCILRSCCSDVALPFAEAGALDRLLDLPAEPPQKTSSGPESLLGTFAVCCNLKSNLKIMDNLRPIYAESAIPGLFALMLGWYHLRFFFGNNFEWQNKE</sequence>
<keyword evidence="1" id="KW-0472">Membrane</keyword>
<proteinExistence type="evidence at transcript level"/>
<evidence type="ECO:0000313" key="2">
    <source>
        <dbReference type="EMBL" id="AAD27780.1"/>
    </source>
</evidence>
<protein>
    <submittedName>
        <fullName evidence="2">Galanin-related peptide</fullName>
    </submittedName>
</protein>
<feature type="transmembrane region" description="Helical" evidence="1">
    <location>
        <begin position="73"/>
        <end position="92"/>
    </location>
</feature>